<keyword evidence="1" id="KW-0863">Zinc-finger</keyword>
<dbReference type="STRING" id="42157.A0A182END8"/>
<evidence type="ECO:0000313" key="5">
    <source>
        <dbReference type="WBParaSite" id="nOo.2.0.1.t09639-RA"/>
    </source>
</evidence>
<dbReference type="AlphaFoldDB" id="A0A182END8"/>
<protein>
    <submittedName>
        <fullName evidence="5">HIT-type domain-containing protein</fullName>
    </submittedName>
</protein>
<reference evidence="3 4" key="2">
    <citation type="submission" date="2018-08" db="EMBL/GenBank/DDBJ databases">
        <authorList>
            <person name="Laetsch R D."/>
            <person name="Stevens L."/>
            <person name="Kumar S."/>
            <person name="Blaxter L. M."/>
        </authorList>
    </citation>
    <scope>NUCLEOTIDE SEQUENCE [LARGE SCALE GENOMIC DNA]</scope>
</reference>
<dbReference type="InterPro" id="IPR007529">
    <property type="entry name" value="Znf_HIT"/>
</dbReference>
<sequence length="366" mass="41379">IYIYIYPSFLKIKSWDLRAKEPVVSCFNEQEDIINDFGIAGNTLLATSSDGTLGAYDFRKQKLLMRSEPMHSELLCLVVSQKYCYIGSGDGHVEVFKTREYGNLLERIKIDHPLGIDCMQLLRHGVLLTGANEDDQLRITHLGPNKNMGNIGLHIGGVQQLSITCDRECLISVGWLESTVKFWCLPKILNKDERISCLACGSLDGLNICPKCGLAYCCVKCYRSKGHRECSEKFYLECIEQELRLKNGAQKSPKTFEEFMNEQLEDFPMDEKVAGSCSQILDSDDDDVDDNYLEKVKDGCISEYQSAEERELDRQLTLLGIGTDNGSLLSSLTDQEKKTFTLFYDKLLAQEAGLHRSVFAKKQEPK</sequence>
<dbReference type="Gene3D" id="2.130.10.10">
    <property type="entry name" value="YVTN repeat-like/Quinoprotein amine dehydrogenase"/>
    <property type="match status" value="1"/>
</dbReference>
<evidence type="ECO:0000313" key="3">
    <source>
        <dbReference type="EMBL" id="VDM93215.1"/>
    </source>
</evidence>
<proteinExistence type="predicted"/>
<name>A0A182END8_ONCOC</name>
<dbReference type="WBParaSite" id="nOo.2.0.1.t09639-RA">
    <property type="protein sequence ID" value="nOo.2.0.1.t09639-RA"/>
    <property type="gene ID" value="nOo.2.0.1.g09639"/>
</dbReference>
<evidence type="ECO:0000313" key="4">
    <source>
        <dbReference type="Proteomes" id="UP000271087"/>
    </source>
</evidence>
<dbReference type="SUPFAM" id="SSF50978">
    <property type="entry name" value="WD40 repeat-like"/>
    <property type="match status" value="1"/>
</dbReference>
<keyword evidence="1" id="KW-0862">Zinc</keyword>
<dbReference type="PROSITE" id="PS51083">
    <property type="entry name" value="ZF_HIT"/>
    <property type="match status" value="1"/>
</dbReference>
<reference evidence="5" key="1">
    <citation type="submission" date="2016-06" db="UniProtKB">
        <authorList>
            <consortium name="WormBaseParasite"/>
        </authorList>
    </citation>
    <scope>IDENTIFICATION</scope>
</reference>
<dbReference type="PANTHER" id="PTHR44156">
    <property type="entry name" value="SUPERNUMERARY LIMBS, ISOFORM B-RELATED"/>
    <property type="match status" value="1"/>
</dbReference>
<dbReference type="InterPro" id="IPR053299">
    <property type="entry name" value="ASTRA_WD_repeat"/>
</dbReference>
<dbReference type="InterPro" id="IPR036322">
    <property type="entry name" value="WD40_repeat_dom_sf"/>
</dbReference>
<keyword evidence="1" id="KW-0479">Metal-binding</keyword>
<keyword evidence="4" id="KW-1185">Reference proteome</keyword>
<accession>A0A182END8</accession>
<evidence type="ECO:0000256" key="1">
    <source>
        <dbReference type="PROSITE-ProRule" id="PRU00453"/>
    </source>
</evidence>
<dbReference type="Gene3D" id="3.30.60.190">
    <property type="match status" value="1"/>
</dbReference>
<dbReference type="EMBL" id="UYRW01004847">
    <property type="protein sequence ID" value="VDM93215.1"/>
    <property type="molecule type" value="Genomic_DNA"/>
</dbReference>
<organism evidence="5">
    <name type="scientific">Onchocerca ochengi</name>
    <name type="common">Filarial nematode worm</name>
    <dbReference type="NCBI Taxonomy" id="42157"/>
    <lineage>
        <taxon>Eukaryota</taxon>
        <taxon>Metazoa</taxon>
        <taxon>Ecdysozoa</taxon>
        <taxon>Nematoda</taxon>
        <taxon>Chromadorea</taxon>
        <taxon>Rhabditida</taxon>
        <taxon>Spirurina</taxon>
        <taxon>Spiruromorpha</taxon>
        <taxon>Filarioidea</taxon>
        <taxon>Onchocercidae</taxon>
        <taxon>Onchocerca</taxon>
    </lineage>
</organism>
<dbReference type="InterPro" id="IPR015943">
    <property type="entry name" value="WD40/YVTN_repeat-like_dom_sf"/>
</dbReference>
<dbReference type="GO" id="GO:0008270">
    <property type="term" value="F:zinc ion binding"/>
    <property type="evidence" value="ECO:0007669"/>
    <property type="project" value="UniProtKB-UniRule"/>
</dbReference>
<dbReference type="Proteomes" id="UP000271087">
    <property type="component" value="Unassembled WGS sequence"/>
</dbReference>
<gene>
    <name evidence="3" type="ORF">NOO_LOCUS9639</name>
</gene>
<feature type="domain" description="HIT-type" evidence="2">
    <location>
        <begin position="197"/>
        <end position="230"/>
    </location>
</feature>
<evidence type="ECO:0000259" key="2">
    <source>
        <dbReference type="PROSITE" id="PS51083"/>
    </source>
</evidence>
<dbReference type="OrthoDB" id="5994at2759"/>